<feature type="signal peptide" evidence="1">
    <location>
        <begin position="1"/>
        <end position="23"/>
    </location>
</feature>
<proteinExistence type="predicted"/>
<keyword evidence="1" id="KW-0732">Signal</keyword>
<reference evidence="2" key="1">
    <citation type="submission" date="2023-07" db="EMBL/GenBank/DDBJ databases">
        <title>Bacterial whole genome sequence for Sphingobium sp. HBC34.</title>
        <authorList>
            <person name="Le V."/>
            <person name="Ko S.-R."/>
            <person name="Ahn C.-Y."/>
            <person name="Oh H.-M."/>
        </authorList>
    </citation>
    <scope>NUCLEOTIDE SEQUENCE</scope>
    <source>
        <strain evidence="2">HBC34</strain>
    </source>
</reference>
<comment type="caution">
    <text evidence="2">The sequence shown here is derived from an EMBL/GenBank/DDBJ whole genome shotgun (WGS) entry which is preliminary data.</text>
</comment>
<dbReference type="InterPro" id="IPR010870">
    <property type="entry name" value="Porin_O/P"/>
</dbReference>
<sequence>MVKPVPALVATLVLPALPSPAFGQDVVVLDDQGVGISALDRDLTVHLGGKLNLDALAVDGATGSSSDAQVRRARVNVRIDYKDIATVRVEREFAGSRGWRNLYAQVRPAKGVQLQAGQFNVPFSLEDMQSTNIIPFPERSLAAGLTSEFAVGAQAGYSAKRFTMRAGWFGNAMDTPTGRAPALGRGAVGRATVLAVDRARTKLHFGVGLERRSFGANDTIRYVADSGSTFGPRILRTPQLGNIDRRTGYNAEVAFFSRNLALQGQYIEQHIRQTTGRNRRLSGGYAQVSWVPTGQPYRYSRSAGILTGPDLGRKKTALELAARVSWLDAENASIDGGIARSVDVSAGLYLGRNFRLLVSGTQSRFRERIGGPVEHVYVAVTRAQIAF</sequence>
<dbReference type="Proteomes" id="UP001176471">
    <property type="component" value="Unassembled WGS sequence"/>
</dbReference>
<dbReference type="InterPro" id="IPR023614">
    <property type="entry name" value="Porin_dom_sf"/>
</dbReference>
<organism evidence="2 3">
    <name type="scientific">Sphingobium cyanobacteriorum</name>
    <dbReference type="NCBI Taxonomy" id="3063954"/>
    <lineage>
        <taxon>Bacteria</taxon>
        <taxon>Pseudomonadati</taxon>
        <taxon>Pseudomonadota</taxon>
        <taxon>Alphaproteobacteria</taxon>
        <taxon>Sphingomonadales</taxon>
        <taxon>Sphingomonadaceae</taxon>
        <taxon>Sphingobium</taxon>
    </lineage>
</organism>
<protein>
    <submittedName>
        <fullName evidence="2">Porin</fullName>
    </submittedName>
</protein>
<name>A0ABT8ZSJ3_9SPHN</name>
<dbReference type="SUPFAM" id="SSF56935">
    <property type="entry name" value="Porins"/>
    <property type="match status" value="1"/>
</dbReference>
<dbReference type="Pfam" id="PF07396">
    <property type="entry name" value="Porin_O_P"/>
    <property type="match status" value="1"/>
</dbReference>
<dbReference type="RefSeq" id="WP_304537461.1">
    <property type="nucleotide sequence ID" value="NZ_JAUQOM010000017.1"/>
</dbReference>
<gene>
    <name evidence="2" type="ORF">Q4610_19095</name>
</gene>
<dbReference type="Gene3D" id="2.40.160.10">
    <property type="entry name" value="Porin"/>
    <property type="match status" value="1"/>
</dbReference>
<dbReference type="EMBL" id="JAUQOM010000017">
    <property type="protein sequence ID" value="MDO7837156.1"/>
    <property type="molecule type" value="Genomic_DNA"/>
</dbReference>
<accession>A0ABT8ZSJ3</accession>
<feature type="chain" id="PRO_5046863817" evidence="1">
    <location>
        <begin position="24"/>
        <end position="387"/>
    </location>
</feature>
<evidence type="ECO:0000313" key="2">
    <source>
        <dbReference type="EMBL" id="MDO7837156.1"/>
    </source>
</evidence>
<keyword evidence="3" id="KW-1185">Reference proteome</keyword>
<evidence type="ECO:0000313" key="3">
    <source>
        <dbReference type="Proteomes" id="UP001176471"/>
    </source>
</evidence>
<evidence type="ECO:0000256" key="1">
    <source>
        <dbReference type="SAM" id="SignalP"/>
    </source>
</evidence>